<dbReference type="GO" id="GO:0005829">
    <property type="term" value="C:cytosol"/>
    <property type="evidence" value="ECO:0007669"/>
    <property type="project" value="TreeGrafter"/>
</dbReference>
<comment type="catalytic activity">
    <reaction evidence="1 10 13">
        <text>(2R)-3-phosphoglycerate + ATP = (2R)-3-phospho-glyceroyl phosphate + ADP</text>
        <dbReference type="Rhea" id="RHEA:14801"/>
        <dbReference type="ChEBI" id="CHEBI:30616"/>
        <dbReference type="ChEBI" id="CHEBI:57604"/>
        <dbReference type="ChEBI" id="CHEBI:58272"/>
        <dbReference type="ChEBI" id="CHEBI:456216"/>
        <dbReference type="EC" id="2.7.2.3"/>
    </reaction>
</comment>
<dbReference type="GO" id="GO:0043531">
    <property type="term" value="F:ADP binding"/>
    <property type="evidence" value="ECO:0007669"/>
    <property type="project" value="TreeGrafter"/>
</dbReference>
<feature type="binding site" evidence="11">
    <location>
        <position position="35"/>
    </location>
    <ligand>
        <name>(2R)-3-phosphoglycerate</name>
        <dbReference type="ChEBI" id="CHEBI:58272"/>
    </ligand>
</feature>
<comment type="similarity">
    <text evidence="3 10 13">Belongs to the phosphoglycerate kinase family.</text>
</comment>
<keyword evidence="6 10" id="KW-0808">Transferase</keyword>
<feature type="binding site" evidence="10 12">
    <location>
        <position position="192"/>
    </location>
    <ligand>
        <name>ATP</name>
        <dbReference type="ChEBI" id="CHEBI:30616"/>
    </ligand>
</feature>
<comment type="caution">
    <text evidence="10">Lacks conserved residue(s) required for the propagation of feature annotation.</text>
</comment>
<evidence type="ECO:0000256" key="2">
    <source>
        <dbReference type="ARBA" id="ARBA00004838"/>
    </source>
</evidence>
<dbReference type="InterPro" id="IPR001576">
    <property type="entry name" value="Phosphoglycerate_kinase"/>
</dbReference>
<keyword evidence="10" id="KW-0324">Glycolysis</keyword>
<keyword evidence="10" id="KW-0963">Cytoplasm</keyword>
<protein>
    <recommendedName>
        <fullName evidence="5 10">Phosphoglycerate kinase</fullName>
        <ecNumber evidence="4 10">2.7.2.3</ecNumber>
    </recommendedName>
</protein>
<dbReference type="PIRSF" id="PIRSF000724">
    <property type="entry name" value="Pgk"/>
    <property type="match status" value="1"/>
</dbReference>
<evidence type="ECO:0000256" key="4">
    <source>
        <dbReference type="ARBA" id="ARBA00013061"/>
    </source>
</evidence>
<comment type="subunit">
    <text evidence="10">Monomer.</text>
</comment>
<feature type="binding site" evidence="10 12">
    <location>
        <begin position="330"/>
        <end position="333"/>
    </location>
    <ligand>
        <name>ATP</name>
        <dbReference type="ChEBI" id="CHEBI:30616"/>
    </ligand>
</feature>
<evidence type="ECO:0000256" key="8">
    <source>
        <dbReference type="ARBA" id="ARBA00022777"/>
    </source>
</evidence>
<dbReference type="GO" id="GO:0005524">
    <property type="term" value="F:ATP binding"/>
    <property type="evidence" value="ECO:0007669"/>
    <property type="project" value="UniProtKB-KW"/>
</dbReference>
<dbReference type="GO" id="GO:0006094">
    <property type="term" value="P:gluconeogenesis"/>
    <property type="evidence" value="ECO:0007669"/>
    <property type="project" value="TreeGrafter"/>
</dbReference>
<feature type="binding site" evidence="10">
    <location>
        <position position="35"/>
    </location>
    <ligand>
        <name>substrate</name>
    </ligand>
</feature>
<dbReference type="InterPro" id="IPR015824">
    <property type="entry name" value="Phosphoglycerate_kinase_N"/>
</dbReference>
<dbReference type="PANTHER" id="PTHR11406:SF23">
    <property type="entry name" value="PHOSPHOGLYCERATE KINASE 1, CHLOROPLASTIC-RELATED"/>
    <property type="match status" value="1"/>
</dbReference>
<keyword evidence="8 10" id="KW-0418">Kinase</keyword>
<dbReference type="PRINTS" id="PR00477">
    <property type="entry name" value="PHGLYCKINASE"/>
</dbReference>
<comment type="subcellular location">
    <subcellularLocation>
        <location evidence="10">Cytoplasm</location>
    </subcellularLocation>
</comment>
<comment type="caution">
    <text evidence="14">The sequence shown here is derived from an EMBL/GenBank/DDBJ whole genome shotgun (WGS) entry which is preliminary data.</text>
</comment>
<feature type="binding site" evidence="11">
    <location>
        <position position="143"/>
    </location>
    <ligand>
        <name>(2R)-3-phosphoglycerate</name>
        <dbReference type="ChEBI" id="CHEBI:58272"/>
    </ligand>
</feature>
<reference evidence="14 15" key="1">
    <citation type="journal article" date="2016" name="Nat. Commun.">
        <title>Thousands of microbial genomes shed light on interconnected biogeochemical processes in an aquifer system.</title>
        <authorList>
            <person name="Anantharaman K."/>
            <person name="Brown C.T."/>
            <person name="Hug L.A."/>
            <person name="Sharon I."/>
            <person name="Castelle C.J."/>
            <person name="Probst A.J."/>
            <person name="Thomas B.C."/>
            <person name="Singh A."/>
            <person name="Wilkins M.J."/>
            <person name="Karaoz U."/>
            <person name="Brodie E.L."/>
            <person name="Williams K.H."/>
            <person name="Hubbard S.S."/>
            <person name="Banfield J.F."/>
        </authorList>
    </citation>
    <scope>NUCLEOTIDE SEQUENCE [LARGE SCALE GENOMIC DNA]</scope>
</reference>
<dbReference type="SUPFAM" id="SSF53748">
    <property type="entry name" value="Phosphoglycerate kinase"/>
    <property type="match status" value="1"/>
</dbReference>
<dbReference type="GO" id="GO:0004618">
    <property type="term" value="F:phosphoglycerate kinase activity"/>
    <property type="evidence" value="ECO:0007669"/>
    <property type="project" value="UniProtKB-UniRule"/>
</dbReference>
<feature type="binding site" evidence="10 12">
    <location>
        <position position="305"/>
    </location>
    <ligand>
        <name>ATP</name>
        <dbReference type="ChEBI" id="CHEBI:30616"/>
    </ligand>
</feature>
<dbReference type="Pfam" id="PF00162">
    <property type="entry name" value="PGK"/>
    <property type="match status" value="1"/>
</dbReference>
<organism evidence="14 15">
    <name type="scientific">Candidatus Campbellbacteria bacterium RIFCSPHIGHO2_12_FULL_35_10</name>
    <dbReference type="NCBI Taxonomy" id="1797578"/>
    <lineage>
        <taxon>Bacteria</taxon>
        <taxon>Candidatus Campbelliibacteriota</taxon>
    </lineage>
</organism>
<evidence type="ECO:0000256" key="9">
    <source>
        <dbReference type="ARBA" id="ARBA00022840"/>
    </source>
</evidence>
<evidence type="ECO:0000313" key="15">
    <source>
        <dbReference type="Proteomes" id="UP000185891"/>
    </source>
</evidence>
<keyword evidence="9 10" id="KW-0067">ATP-binding</keyword>
<gene>
    <name evidence="10" type="primary">pgk</name>
    <name evidence="14" type="ORF">A3E89_01900</name>
</gene>
<feature type="binding site" evidence="10">
    <location>
        <position position="110"/>
    </location>
    <ligand>
        <name>substrate</name>
    </ligand>
</feature>
<evidence type="ECO:0000256" key="12">
    <source>
        <dbReference type="PIRSR" id="PIRSR000724-2"/>
    </source>
</evidence>
<dbReference type="InterPro" id="IPR015911">
    <property type="entry name" value="Phosphoglycerate_kinase_CS"/>
</dbReference>
<evidence type="ECO:0000313" key="14">
    <source>
        <dbReference type="EMBL" id="OGD68621.1"/>
    </source>
</evidence>
<dbReference type="EC" id="2.7.2.3" evidence="4 10"/>
<proteinExistence type="inferred from homology"/>
<accession>A0A1F5EMJ4</accession>
<evidence type="ECO:0000256" key="10">
    <source>
        <dbReference type="HAMAP-Rule" id="MF_00145"/>
    </source>
</evidence>
<evidence type="ECO:0000256" key="11">
    <source>
        <dbReference type="PIRSR" id="PIRSR000724-1"/>
    </source>
</evidence>
<evidence type="ECO:0000256" key="3">
    <source>
        <dbReference type="ARBA" id="ARBA00008982"/>
    </source>
</evidence>
<feature type="binding site" evidence="11">
    <location>
        <position position="110"/>
    </location>
    <ligand>
        <name>(2R)-3-phosphoglycerate</name>
        <dbReference type="ChEBI" id="CHEBI:58272"/>
    </ligand>
</feature>
<feature type="binding site" evidence="10 11">
    <location>
        <begin position="20"/>
        <end position="22"/>
    </location>
    <ligand>
        <name>substrate</name>
    </ligand>
</feature>
<evidence type="ECO:0000256" key="13">
    <source>
        <dbReference type="RuleBase" id="RU000532"/>
    </source>
</evidence>
<evidence type="ECO:0000256" key="7">
    <source>
        <dbReference type="ARBA" id="ARBA00022741"/>
    </source>
</evidence>
<dbReference type="Gene3D" id="3.40.50.1260">
    <property type="entry name" value="Phosphoglycerate kinase, N-terminal domain"/>
    <property type="match status" value="2"/>
</dbReference>
<dbReference type="GO" id="GO:0006096">
    <property type="term" value="P:glycolytic process"/>
    <property type="evidence" value="ECO:0007669"/>
    <property type="project" value="UniProtKB-UniRule"/>
</dbReference>
<evidence type="ECO:0000256" key="6">
    <source>
        <dbReference type="ARBA" id="ARBA00022679"/>
    </source>
</evidence>
<dbReference type="EMBL" id="MFAA01000028">
    <property type="protein sequence ID" value="OGD68621.1"/>
    <property type="molecule type" value="Genomic_DNA"/>
</dbReference>
<feature type="binding site" evidence="10 11">
    <location>
        <begin position="58"/>
        <end position="61"/>
    </location>
    <ligand>
        <name>substrate</name>
    </ligand>
</feature>
<name>A0A1F5EMJ4_9BACT</name>
<dbReference type="FunFam" id="3.40.50.1260:FF:000006">
    <property type="entry name" value="Phosphoglycerate kinase"/>
    <property type="match status" value="1"/>
</dbReference>
<dbReference type="UniPathway" id="UPA00109">
    <property type="reaction ID" value="UER00185"/>
</dbReference>
<dbReference type="PANTHER" id="PTHR11406">
    <property type="entry name" value="PHOSPHOGLYCERATE KINASE"/>
    <property type="match status" value="1"/>
</dbReference>
<evidence type="ECO:0000256" key="1">
    <source>
        <dbReference type="ARBA" id="ARBA00000642"/>
    </source>
</evidence>
<dbReference type="Proteomes" id="UP000185891">
    <property type="component" value="Unassembled WGS sequence"/>
</dbReference>
<dbReference type="PROSITE" id="PS00111">
    <property type="entry name" value="PGLYCERATE_KINASE"/>
    <property type="match status" value="1"/>
</dbReference>
<dbReference type="HAMAP" id="MF_00145">
    <property type="entry name" value="Phosphoglyc_kinase"/>
    <property type="match status" value="1"/>
</dbReference>
<keyword evidence="7 10" id="KW-0547">Nucleotide-binding</keyword>
<evidence type="ECO:0000256" key="5">
    <source>
        <dbReference type="ARBA" id="ARBA00016471"/>
    </source>
</evidence>
<dbReference type="InterPro" id="IPR036043">
    <property type="entry name" value="Phosphoglycerate_kinase_sf"/>
</dbReference>
<sequence>MKNITEAKDLKGKKVLLRLDLNVPVKDGEVLNDFRIKKILPTIDFLKEHGAKIIIISHIGREKTETFKPVFNYLKKIMDIVFVSDVLNDDASAVVNNMKDGDIVMIENLRQHEGEKNNDESFSKQIARLGDIYVNEAFANSHRSHSSIVGIPQFLPSYSGILFQKEIQALSESFKPQSPFLFIIGGNKLKTKLSLIEKMAKIADNVFVGGALANDFFKAKGLNVGTSFISDEPVDLSNLIKNEKIILPVDVVVKNEKGDVQTKKPTDVLSGEKILDAGDDTVSQLLKLVNDSKFVLFNGPLGDYEKGFGKPTAELIRIIGNSDVNSIVGGGDTTAIISNLGIEDQFTFVSTGGGAMLDFLLNETLPGIKALG</sequence>
<dbReference type="AlphaFoldDB" id="A0A1F5EMJ4"/>
<comment type="pathway">
    <text evidence="2 10">Carbohydrate degradation; glycolysis; pyruvate from D-glyceraldehyde 3-phosphate: step 2/5.</text>
</comment>
<feature type="binding site" evidence="10">
    <location>
        <position position="143"/>
    </location>
    <ligand>
        <name>substrate</name>
    </ligand>
</feature>